<dbReference type="RefSeq" id="WP_146784332.1">
    <property type="nucleotide sequence ID" value="NZ_BAABIO010000002.1"/>
</dbReference>
<sequence>MNTKFFLLLLVSLLFATATNPATISFKKDNYILLSGKSQPQKLASSREVKGSGHDMSASAWMRVVARTKKDDYVIDDDGKFHKVHYERIAARRNRRTLCICLSAGLLTIVYVCTLIANYLHMIH</sequence>
<evidence type="ECO:0000256" key="1">
    <source>
        <dbReference type="SAM" id="Phobius"/>
    </source>
</evidence>
<accession>A0A5B8UFY3</accession>
<dbReference type="KEGG" id="fgg:FSB75_06165"/>
<evidence type="ECO:0000256" key="2">
    <source>
        <dbReference type="SAM" id="SignalP"/>
    </source>
</evidence>
<name>A0A5B8UFY3_9BACT</name>
<dbReference type="EMBL" id="CP042433">
    <property type="protein sequence ID" value="QEC55504.1"/>
    <property type="molecule type" value="Genomic_DNA"/>
</dbReference>
<protein>
    <submittedName>
        <fullName evidence="3">Uncharacterized protein</fullName>
    </submittedName>
</protein>
<evidence type="ECO:0000313" key="3">
    <source>
        <dbReference type="EMBL" id="QEC55504.1"/>
    </source>
</evidence>
<keyword evidence="4" id="KW-1185">Reference proteome</keyword>
<feature type="signal peptide" evidence="2">
    <location>
        <begin position="1"/>
        <end position="22"/>
    </location>
</feature>
<keyword evidence="1" id="KW-0472">Membrane</keyword>
<dbReference type="Proteomes" id="UP000321204">
    <property type="component" value="Chromosome"/>
</dbReference>
<reference evidence="3 4" key="1">
    <citation type="journal article" date="2015" name="Int. J. Syst. Evol. Microbiol.">
        <title>Flavisolibacter ginsenosidimutans sp. nov., with ginsenoside-converting activity isolated from soil used for cultivating ginseng.</title>
        <authorList>
            <person name="Zhao Y."/>
            <person name="Liu Q."/>
            <person name="Kang M.S."/>
            <person name="Jin F."/>
            <person name="Yu H."/>
            <person name="Im W.T."/>
        </authorList>
    </citation>
    <scope>NUCLEOTIDE SEQUENCE [LARGE SCALE GENOMIC DNA]</scope>
    <source>
        <strain evidence="3 4">Gsoil 636</strain>
    </source>
</reference>
<dbReference type="AlphaFoldDB" id="A0A5B8UFY3"/>
<keyword evidence="2" id="KW-0732">Signal</keyword>
<keyword evidence="1" id="KW-0812">Transmembrane</keyword>
<gene>
    <name evidence="3" type="ORF">FSB75_06165</name>
</gene>
<organism evidence="3 4">
    <name type="scientific">Flavisolibacter ginsenosidimutans</name>
    <dbReference type="NCBI Taxonomy" id="661481"/>
    <lineage>
        <taxon>Bacteria</taxon>
        <taxon>Pseudomonadati</taxon>
        <taxon>Bacteroidota</taxon>
        <taxon>Chitinophagia</taxon>
        <taxon>Chitinophagales</taxon>
        <taxon>Chitinophagaceae</taxon>
        <taxon>Flavisolibacter</taxon>
    </lineage>
</organism>
<keyword evidence="1" id="KW-1133">Transmembrane helix</keyword>
<proteinExistence type="predicted"/>
<evidence type="ECO:0000313" key="4">
    <source>
        <dbReference type="Proteomes" id="UP000321204"/>
    </source>
</evidence>
<feature type="transmembrane region" description="Helical" evidence="1">
    <location>
        <begin position="102"/>
        <end position="120"/>
    </location>
</feature>
<feature type="chain" id="PRO_5022782293" evidence="2">
    <location>
        <begin position="23"/>
        <end position="124"/>
    </location>
</feature>